<organism evidence="1 2">
    <name type="scientific">Araneus ventricosus</name>
    <name type="common">Orbweaver spider</name>
    <name type="synonym">Epeira ventricosa</name>
    <dbReference type="NCBI Taxonomy" id="182803"/>
    <lineage>
        <taxon>Eukaryota</taxon>
        <taxon>Metazoa</taxon>
        <taxon>Ecdysozoa</taxon>
        <taxon>Arthropoda</taxon>
        <taxon>Chelicerata</taxon>
        <taxon>Arachnida</taxon>
        <taxon>Araneae</taxon>
        <taxon>Araneomorphae</taxon>
        <taxon>Entelegynae</taxon>
        <taxon>Araneoidea</taxon>
        <taxon>Araneidae</taxon>
        <taxon>Araneus</taxon>
    </lineage>
</organism>
<protein>
    <submittedName>
        <fullName evidence="1">Uncharacterized protein</fullName>
    </submittedName>
</protein>
<proteinExistence type="predicted"/>
<accession>A0A4Y2P962</accession>
<dbReference type="EMBL" id="BGPR01010775">
    <property type="protein sequence ID" value="GBN47954.1"/>
    <property type="molecule type" value="Genomic_DNA"/>
</dbReference>
<gene>
    <name evidence="1" type="ORF">AVEN_10326_1</name>
</gene>
<dbReference type="OrthoDB" id="6436643at2759"/>
<sequence length="193" mass="22158">MEQELRLGNVTCPVQHCKVSIIENLNNLRINVFGYEDEEVFPLYISKREDTRVINLLYIIQGDDKHYCLIRNMSRLLGDLTKHDNFEALVEPLQNIPGKTASHIPCGYAYLIIGPNGLQLKPVTVYRESDAVNHFNESIAREKDILAAELRTITPMHMTTSDLEVSKRDTLQLVQKMAKARQSERSRPPIRKI</sequence>
<name>A0A4Y2P962_ARAVE</name>
<comment type="caution">
    <text evidence="1">The sequence shown here is derived from an EMBL/GenBank/DDBJ whole genome shotgun (WGS) entry which is preliminary data.</text>
</comment>
<dbReference type="Proteomes" id="UP000499080">
    <property type="component" value="Unassembled WGS sequence"/>
</dbReference>
<evidence type="ECO:0000313" key="2">
    <source>
        <dbReference type="Proteomes" id="UP000499080"/>
    </source>
</evidence>
<reference evidence="1 2" key="1">
    <citation type="journal article" date="2019" name="Sci. Rep.">
        <title>Orb-weaving spider Araneus ventricosus genome elucidates the spidroin gene catalogue.</title>
        <authorList>
            <person name="Kono N."/>
            <person name="Nakamura H."/>
            <person name="Ohtoshi R."/>
            <person name="Moran D.A.P."/>
            <person name="Shinohara A."/>
            <person name="Yoshida Y."/>
            <person name="Fujiwara M."/>
            <person name="Mori M."/>
            <person name="Tomita M."/>
            <person name="Arakawa K."/>
        </authorList>
    </citation>
    <scope>NUCLEOTIDE SEQUENCE [LARGE SCALE GENOMIC DNA]</scope>
</reference>
<dbReference type="AlphaFoldDB" id="A0A4Y2P962"/>
<keyword evidence="2" id="KW-1185">Reference proteome</keyword>
<evidence type="ECO:0000313" key="1">
    <source>
        <dbReference type="EMBL" id="GBN47954.1"/>
    </source>
</evidence>